<dbReference type="STRING" id="709881.SAMN04489832_5825"/>
<protein>
    <submittedName>
        <fullName evidence="1">Uncharacterized protein</fullName>
    </submittedName>
</protein>
<dbReference type="OrthoDB" id="9758957at2"/>
<evidence type="ECO:0000313" key="2">
    <source>
        <dbReference type="Proteomes" id="UP000185124"/>
    </source>
</evidence>
<keyword evidence="2" id="KW-1185">Reference proteome</keyword>
<accession>A0A1N6ANQ0</accession>
<evidence type="ECO:0000313" key="1">
    <source>
        <dbReference type="EMBL" id="SIN35558.1"/>
    </source>
</evidence>
<sequence>MGKDQEDKQQIGLTAKGDEAIQVLVADRRFANQTDAYRFAISYAVAAGLHPADAPQGGYNTKFNALGTLESGSSVRDLIDILGIGETHRPFATAEKLAELGVREIARRLEGNESLADIMTDASG</sequence>
<dbReference type="EMBL" id="FSQT01000002">
    <property type="protein sequence ID" value="SIN35558.1"/>
    <property type="molecule type" value="Genomic_DNA"/>
</dbReference>
<dbReference type="Proteomes" id="UP000185124">
    <property type="component" value="Unassembled WGS sequence"/>
</dbReference>
<name>A0A1N6ANQ0_9ACTN</name>
<organism evidence="1 2">
    <name type="scientific">Micromonospora cremea</name>
    <dbReference type="NCBI Taxonomy" id="709881"/>
    <lineage>
        <taxon>Bacteria</taxon>
        <taxon>Bacillati</taxon>
        <taxon>Actinomycetota</taxon>
        <taxon>Actinomycetes</taxon>
        <taxon>Micromonosporales</taxon>
        <taxon>Micromonosporaceae</taxon>
        <taxon>Micromonospora</taxon>
    </lineage>
</organism>
<proteinExistence type="predicted"/>
<reference evidence="2" key="1">
    <citation type="submission" date="2016-12" db="EMBL/GenBank/DDBJ databases">
        <authorList>
            <person name="Varghese N."/>
            <person name="Submissions S."/>
        </authorList>
    </citation>
    <scope>NUCLEOTIDE SEQUENCE [LARGE SCALE GENOMIC DNA]</scope>
    <source>
        <strain evidence="2">DSM 45599</strain>
    </source>
</reference>
<gene>
    <name evidence="1" type="ORF">SAMN04489832_5825</name>
</gene>
<dbReference type="RefSeq" id="WP_074317198.1">
    <property type="nucleotide sequence ID" value="NZ_FSQT01000002.1"/>
</dbReference>
<dbReference type="AlphaFoldDB" id="A0A1N6ANQ0"/>